<protein>
    <recommendedName>
        <fullName evidence="3">Putative gamma-glutamylcyclotransferase</fullName>
    </recommendedName>
</protein>
<reference evidence="5" key="1">
    <citation type="journal article" date="2020" name="Stud. Mycol.">
        <title>101 Dothideomycetes genomes: a test case for predicting lifestyles and emergence of pathogens.</title>
        <authorList>
            <person name="Haridas S."/>
            <person name="Albert R."/>
            <person name="Binder M."/>
            <person name="Bloem J."/>
            <person name="Labutti K."/>
            <person name="Salamov A."/>
            <person name="Andreopoulos B."/>
            <person name="Baker S."/>
            <person name="Barry K."/>
            <person name="Bills G."/>
            <person name="Bluhm B."/>
            <person name="Cannon C."/>
            <person name="Castanera R."/>
            <person name="Culley D."/>
            <person name="Daum C."/>
            <person name="Ezra D."/>
            <person name="Gonzalez J."/>
            <person name="Henrissat B."/>
            <person name="Kuo A."/>
            <person name="Liang C."/>
            <person name="Lipzen A."/>
            <person name="Lutzoni F."/>
            <person name="Magnuson J."/>
            <person name="Mondo S."/>
            <person name="Nolan M."/>
            <person name="Ohm R."/>
            <person name="Pangilinan J."/>
            <person name="Park H.-J."/>
            <person name="Ramirez L."/>
            <person name="Alfaro M."/>
            <person name="Sun H."/>
            <person name="Tritt A."/>
            <person name="Yoshinaga Y."/>
            <person name="Zwiers L.-H."/>
            <person name="Turgeon B."/>
            <person name="Goodwin S."/>
            <person name="Spatafora J."/>
            <person name="Crous P."/>
            <person name="Grigoriev I."/>
        </authorList>
    </citation>
    <scope>NUCLEOTIDE SEQUENCE</scope>
    <source>
        <strain evidence="5">CBS 675.92</strain>
    </source>
</reference>
<dbReference type="Proteomes" id="UP000800035">
    <property type="component" value="Unassembled WGS sequence"/>
</dbReference>
<dbReference type="InterPro" id="IPR045038">
    <property type="entry name" value="AIG2-like"/>
</dbReference>
<dbReference type="AlphaFoldDB" id="A0A6A5UGI3"/>
<evidence type="ECO:0000256" key="3">
    <source>
        <dbReference type="ARBA" id="ARBA00030602"/>
    </source>
</evidence>
<name>A0A6A5UGI3_9PLEO</name>
<dbReference type="PANTHER" id="PTHR31544">
    <property type="entry name" value="AIG2-LIKE PROTEIN D"/>
    <property type="match status" value="1"/>
</dbReference>
<feature type="domain" description="Gamma-glutamylcyclotransferase AIG2-like" evidence="4">
    <location>
        <begin position="204"/>
        <end position="301"/>
    </location>
</feature>
<evidence type="ECO:0000313" key="6">
    <source>
        <dbReference type="Proteomes" id="UP000800035"/>
    </source>
</evidence>
<gene>
    <name evidence="5" type="ORF">CC80DRAFT_499351</name>
</gene>
<dbReference type="Gene3D" id="3.10.490.10">
    <property type="entry name" value="Gamma-glutamyl cyclotransferase-like"/>
    <property type="match status" value="1"/>
</dbReference>
<dbReference type="OrthoDB" id="3262926at2759"/>
<keyword evidence="6" id="KW-1185">Reference proteome</keyword>
<dbReference type="PANTHER" id="PTHR31544:SF4">
    <property type="entry name" value="GAMMA-GLUTAMYLCYCLOTRANSFERASE-RELATED"/>
    <property type="match status" value="1"/>
</dbReference>
<accession>A0A6A5UGI3</accession>
<dbReference type="InterPro" id="IPR013024">
    <property type="entry name" value="GGCT-like"/>
</dbReference>
<keyword evidence="2" id="KW-0808">Transferase</keyword>
<dbReference type="EMBL" id="ML976978">
    <property type="protein sequence ID" value="KAF1963059.1"/>
    <property type="molecule type" value="Genomic_DNA"/>
</dbReference>
<dbReference type="GO" id="GO:0016740">
    <property type="term" value="F:transferase activity"/>
    <property type="evidence" value="ECO:0007669"/>
    <property type="project" value="UniProtKB-KW"/>
</dbReference>
<comment type="similarity">
    <text evidence="1">Belongs to the gamma-glutamylcyclotransferase family.</text>
</comment>
<dbReference type="CDD" id="cd06661">
    <property type="entry name" value="GGCT_like"/>
    <property type="match status" value="1"/>
</dbReference>
<dbReference type="SUPFAM" id="SSF110857">
    <property type="entry name" value="Gamma-glutamyl cyclotransferase-like"/>
    <property type="match status" value="1"/>
</dbReference>
<dbReference type="InterPro" id="IPR036568">
    <property type="entry name" value="GGCT-like_sf"/>
</dbReference>
<evidence type="ECO:0000259" key="4">
    <source>
        <dbReference type="Pfam" id="PF06094"/>
    </source>
</evidence>
<organism evidence="5 6">
    <name type="scientific">Byssothecium circinans</name>
    <dbReference type="NCBI Taxonomy" id="147558"/>
    <lineage>
        <taxon>Eukaryota</taxon>
        <taxon>Fungi</taxon>
        <taxon>Dikarya</taxon>
        <taxon>Ascomycota</taxon>
        <taxon>Pezizomycotina</taxon>
        <taxon>Dothideomycetes</taxon>
        <taxon>Pleosporomycetidae</taxon>
        <taxon>Pleosporales</taxon>
        <taxon>Massarineae</taxon>
        <taxon>Massarinaceae</taxon>
        <taxon>Byssothecium</taxon>
    </lineage>
</organism>
<proteinExistence type="inferred from homology"/>
<sequence length="314" mass="35427">MAACGSASDEYGAANVHRWMVLFNFTYEQAERALHSHLRNFSRATFTDEQWSIISEKPDARGHDKESYSYYLTLAKSKKPASKATDTPQEKTCKKPQKYLFKLEAPLDTAEKIRDAFHLAEIPPTTVDITGEHTFAIVLASVRTVIEELLHPAELTFASLKEPAEKELSAVSIAPTLGVDATMPQHRFDAASQELSRDEYPVPYFFYGTLAEPAKLTSLLALTESPTFVPTKIMRGKLKSWGKYRALVDGSERDEVQGWMYLVACKEHEDALRSYEGDTYEVVRCELVVERPDRKELVKGLTFRFCEDEAVPSA</sequence>
<evidence type="ECO:0000256" key="2">
    <source>
        <dbReference type="ARBA" id="ARBA00022679"/>
    </source>
</evidence>
<evidence type="ECO:0000313" key="5">
    <source>
        <dbReference type="EMBL" id="KAF1963059.1"/>
    </source>
</evidence>
<evidence type="ECO:0000256" key="1">
    <source>
        <dbReference type="ARBA" id="ARBA00008861"/>
    </source>
</evidence>
<dbReference type="Pfam" id="PF06094">
    <property type="entry name" value="GGACT"/>
    <property type="match status" value="1"/>
</dbReference>
<dbReference type="InterPro" id="IPR009288">
    <property type="entry name" value="AIG2-like_dom"/>
</dbReference>